<keyword evidence="1" id="KW-1185">Reference proteome</keyword>
<protein>
    <submittedName>
        <fullName evidence="2">Candidate secreted effector</fullName>
    </submittedName>
</protein>
<evidence type="ECO:0000313" key="1">
    <source>
        <dbReference type="Proteomes" id="UP000887563"/>
    </source>
</evidence>
<accession>A0A914KXB5</accession>
<dbReference type="AlphaFoldDB" id="A0A914KXB5"/>
<dbReference type="WBParaSite" id="Minc3s00152g06191">
    <property type="protein sequence ID" value="Minc3s00152g06191"/>
    <property type="gene ID" value="Minc3s00152g06191"/>
</dbReference>
<proteinExistence type="predicted"/>
<reference evidence="2" key="1">
    <citation type="submission" date="2022-11" db="UniProtKB">
        <authorList>
            <consortium name="WormBaseParasite"/>
        </authorList>
    </citation>
    <scope>IDENTIFICATION</scope>
</reference>
<dbReference type="Proteomes" id="UP000887563">
    <property type="component" value="Unplaced"/>
</dbReference>
<sequence>MTNTNFIVIMIVSRSNFYSSCTKIRIHKCISNNWHRPLDERMDTVLKVKLIASMLITRIIWMYGHCNIPKHRFNTSSSNNKFLARRAFYWICKFSKNTQFNFSFVRRDRNEKKQKPRYQK</sequence>
<evidence type="ECO:0000313" key="2">
    <source>
        <dbReference type="WBParaSite" id="Minc3s00152g06191"/>
    </source>
</evidence>
<organism evidence="1 2">
    <name type="scientific">Meloidogyne incognita</name>
    <name type="common">Southern root-knot nematode worm</name>
    <name type="synonym">Oxyuris incognita</name>
    <dbReference type="NCBI Taxonomy" id="6306"/>
    <lineage>
        <taxon>Eukaryota</taxon>
        <taxon>Metazoa</taxon>
        <taxon>Ecdysozoa</taxon>
        <taxon>Nematoda</taxon>
        <taxon>Chromadorea</taxon>
        <taxon>Rhabditida</taxon>
        <taxon>Tylenchina</taxon>
        <taxon>Tylenchomorpha</taxon>
        <taxon>Tylenchoidea</taxon>
        <taxon>Meloidogynidae</taxon>
        <taxon>Meloidogyninae</taxon>
        <taxon>Meloidogyne</taxon>
        <taxon>Meloidogyne incognita group</taxon>
    </lineage>
</organism>
<name>A0A914KXB5_MELIC</name>